<evidence type="ECO:0000313" key="3">
    <source>
        <dbReference type="EMBL" id="MBS2210462.1"/>
    </source>
</evidence>
<dbReference type="RefSeq" id="WP_212225630.1">
    <property type="nucleotide sequence ID" value="NZ_JAGUCN010000002.1"/>
</dbReference>
<dbReference type="EMBL" id="JAGUCN010000002">
    <property type="protein sequence ID" value="MBS2210462.1"/>
    <property type="molecule type" value="Genomic_DNA"/>
</dbReference>
<protein>
    <submittedName>
        <fullName evidence="3">Outer membrane beta-barrel protein</fullName>
    </submittedName>
</protein>
<reference evidence="3 4" key="1">
    <citation type="journal article" date="2014" name="Int. J. Syst. Evol. Microbiol.">
        <title>Carboxylicivirga gen. nov. in the family Marinilabiliaceae with two novel species, Carboxylicivirga mesophila sp. nov. and Carboxylicivirga taeanensis sp. nov., and reclassification of Cytophaga fermentans as Saccharicrinis fermentans gen. nov., comb. nov.</title>
        <authorList>
            <person name="Yang S.H."/>
            <person name="Seo H.S."/>
            <person name="Woo J.H."/>
            <person name="Oh H.M."/>
            <person name="Jang H."/>
            <person name="Lee J.H."/>
            <person name="Kim S.J."/>
            <person name="Kwon K.K."/>
        </authorList>
    </citation>
    <scope>NUCLEOTIDE SEQUENCE [LARGE SCALE GENOMIC DNA]</scope>
    <source>
        <strain evidence="3 4">JCM 18290</strain>
    </source>
</reference>
<feature type="domain" description="Outer membrane protein beta-barrel" evidence="2">
    <location>
        <begin position="11"/>
        <end position="187"/>
    </location>
</feature>
<evidence type="ECO:0000259" key="2">
    <source>
        <dbReference type="Pfam" id="PF13505"/>
    </source>
</evidence>
<name>A0ABS5K6C2_9BACT</name>
<dbReference type="Pfam" id="PF13505">
    <property type="entry name" value="OMP_b-brl"/>
    <property type="match status" value="1"/>
</dbReference>
<comment type="caution">
    <text evidence="3">The sequence shown here is derived from an EMBL/GenBank/DDBJ whole genome shotgun (WGS) entry which is preliminary data.</text>
</comment>
<organism evidence="3 4">
    <name type="scientific">Carboxylicivirga mesophila</name>
    <dbReference type="NCBI Taxonomy" id="1166478"/>
    <lineage>
        <taxon>Bacteria</taxon>
        <taxon>Pseudomonadati</taxon>
        <taxon>Bacteroidota</taxon>
        <taxon>Bacteroidia</taxon>
        <taxon>Marinilabiliales</taxon>
        <taxon>Marinilabiliaceae</taxon>
        <taxon>Carboxylicivirga</taxon>
    </lineage>
</organism>
<evidence type="ECO:0000256" key="1">
    <source>
        <dbReference type="ARBA" id="ARBA00022729"/>
    </source>
</evidence>
<evidence type="ECO:0000313" key="4">
    <source>
        <dbReference type="Proteomes" id="UP000721861"/>
    </source>
</evidence>
<dbReference type="SUPFAM" id="SSF56925">
    <property type="entry name" value="OMPA-like"/>
    <property type="match status" value="1"/>
</dbReference>
<accession>A0ABS5K6C2</accession>
<sequence>MKLVKYIFIFVLTIISLEVSAQTKTNVYYGMALPMGDTKDYINPASFRGANIEFEKFVNPSVGVGLLVGWNTFYEAKDRATQPLPSGNGEITSNEYRYLNAIPIQATGKYYFADDDAVVRPFVGIAAGTYYMEQRRDNGLFSTSDKGWTWSVAPKAGLLVPVNYRTSLAISVDYSTSFKSSDVPQQNWLGINIGFSWDY</sequence>
<proteinExistence type="predicted"/>
<keyword evidence="1" id="KW-0732">Signal</keyword>
<keyword evidence="4" id="KW-1185">Reference proteome</keyword>
<dbReference type="Gene3D" id="2.40.160.20">
    <property type="match status" value="1"/>
</dbReference>
<dbReference type="InterPro" id="IPR011250">
    <property type="entry name" value="OMP/PagP_B-barrel"/>
</dbReference>
<gene>
    <name evidence="3" type="ORF">KEM09_03570</name>
</gene>
<dbReference type="InterPro" id="IPR027385">
    <property type="entry name" value="Beta-barrel_OMP"/>
</dbReference>
<dbReference type="Proteomes" id="UP000721861">
    <property type="component" value="Unassembled WGS sequence"/>
</dbReference>